<dbReference type="RefSeq" id="WP_310063144.1">
    <property type="nucleotide sequence ID" value="NZ_JAVDVY010000002.1"/>
</dbReference>
<accession>A0ABU1WDI5</accession>
<evidence type="ECO:0000313" key="2">
    <source>
        <dbReference type="EMBL" id="MDR7135459.1"/>
    </source>
</evidence>
<dbReference type="EMBL" id="JAVDVY010000002">
    <property type="protein sequence ID" value="MDR7135459.1"/>
    <property type="molecule type" value="Genomic_DNA"/>
</dbReference>
<reference evidence="2 3" key="1">
    <citation type="submission" date="2023-07" db="EMBL/GenBank/DDBJ databases">
        <title>Sorghum-associated microbial communities from plants grown in Nebraska, USA.</title>
        <authorList>
            <person name="Schachtman D."/>
        </authorList>
    </citation>
    <scope>NUCLEOTIDE SEQUENCE [LARGE SCALE GENOMIC DNA]</scope>
    <source>
        <strain evidence="2 3">BE198</strain>
    </source>
</reference>
<feature type="signal peptide" evidence="1">
    <location>
        <begin position="1"/>
        <end position="25"/>
    </location>
</feature>
<name>A0ABU1WDI5_9GAMM</name>
<organism evidence="2 3">
    <name type="scientific">Lysobacter niastensis</name>
    <dbReference type="NCBI Taxonomy" id="380629"/>
    <lineage>
        <taxon>Bacteria</taxon>
        <taxon>Pseudomonadati</taxon>
        <taxon>Pseudomonadota</taxon>
        <taxon>Gammaproteobacteria</taxon>
        <taxon>Lysobacterales</taxon>
        <taxon>Lysobacteraceae</taxon>
        <taxon>Lysobacter</taxon>
    </lineage>
</organism>
<feature type="chain" id="PRO_5047218777" evidence="1">
    <location>
        <begin position="26"/>
        <end position="360"/>
    </location>
</feature>
<evidence type="ECO:0000256" key="1">
    <source>
        <dbReference type="SAM" id="SignalP"/>
    </source>
</evidence>
<keyword evidence="1" id="KW-0732">Signal</keyword>
<keyword evidence="3" id="KW-1185">Reference proteome</keyword>
<protein>
    <submittedName>
        <fullName evidence="2">Uncharacterized protein</fullName>
    </submittedName>
</protein>
<dbReference type="Proteomes" id="UP001251524">
    <property type="component" value="Unassembled WGS sequence"/>
</dbReference>
<comment type="caution">
    <text evidence="2">The sequence shown here is derived from an EMBL/GenBank/DDBJ whole genome shotgun (WGS) entry which is preliminary data.</text>
</comment>
<sequence length="360" mass="39871">MRLPLPPLLSLTLALSLAATTTAFAATSVEPQSDAAAKAAIAESTSAILQGDSHRAIAALEQASAAGFVGADASYRDCMIERFQRATPAFDTEAVSEPFVRDVFRIYQEYWWHALDNPSQRASLETTLFGQLRQRLDAGTRTATDMDALEPLLQSALLERGYYAQLGRTMPLRELMLWRKQETRYYDVDLPEGRRRARVELLDDFVSRGWSAYARCGRGSAGGWATADMLYAVVPSYTEGLDSEAFRVVFLGHETQHFADQNTFPGMASWELEYRAKLVELAQAREVSAKRLGYMITAQSEDIDSPHTYANKRVVADLTARLGRAPDQVSIDELQQAARAQLLADTQRRKPGAHTATTAP</sequence>
<proteinExistence type="predicted"/>
<gene>
    <name evidence="2" type="ORF">J2X06_002668</name>
</gene>
<evidence type="ECO:0000313" key="3">
    <source>
        <dbReference type="Proteomes" id="UP001251524"/>
    </source>
</evidence>